<dbReference type="SUPFAM" id="SSF81648">
    <property type="entry name" value="a domain/subunit of cytochrome bc1 complex (Ubiquinol-cytochrome c reductase)"/>
    <property type="match status" value="1"/>
</dbReference>
<dbReference type="InterPro" id="IPR005798">
    <property type="entry name" value="Cyt_b/b6_C"/>
</dbReference>
<dbReference type="InterPro" id="IPR027387">
    <property type="entry name" value="Cytb/b6-like_sf"/>
</dbReference>
<dbReference type="GO" id="GO:0046872">
    <property type="term" value="F:metal ion binding"/>
    <property type="evidence" value="ECO:0007669"/>
    <property type="project" value="UniProtKB-KW"/>
</dbReference>
<dbReference type="Gene3D" id="1.20.810.10">
    <property type="entry name" value="Cytochrome Bc1 Complex, Chain C"/>
    <property type="match status" value="1"/>
</dbReference>
<keyword evidence="3 10" id="KW-0349">Heme</keyword>
<evidence type="ECO:0000256" key="2">
    <source>
        <dbReference type="ARBA" id="ARBA00022448"/>
    </source>
</evidence>
<evidence type="ECO:0000313" key="16">
    <source>
        <dbReference type="Proteomes" id="UP000462014"/>
    </source>
</evidence>
<name>A0A7K1SZ36_9SPHI</name>
<keyword evidence="7 11" id="KW-1133">Transmembrane helix</keyword>
<feature type="transmembrane region" description="Helical" evidence="11">
    <location>
        <begin position="189"/>
        <end position="210"/>
    </location>
</feature>
<dbReference type="GO" id="GO:0020037">
    <property type="term" value="F:heme binding"/>
    <property type="evidence" value="ECO:0007669"/>
    <property type="project" value="InterPro"/>
</dbReference>
<dbReference type="InterPro" id="IPR009056">
    <property type="entry name" value="Cyt_c-like_dom"/>
</dbReference>
<dbReference type="GO" id="GO:0016020">
    <property type="term" value="C:membrane"/>
    <property type="evidence" value="ECO:0007669"/>
    <property type="project" value="UniProtKB-SubCell"/>
</dbReference>
<evidence type="ECO:0000256" key="3">
    <source>
        <dbReference type="ARBA" id="ARBA00022617"/>
    </source>
</evidence>
<keyword evidence="9 11" id="KW-0472">Membrane</keyword>
<dbReference type="Gene3D" id="1.10.760.10">
    <property type="entry name" value="Cytochrome c-like domain"/>
    <property type="match status" value="1"/>
</dbReference>
<keyword evidence="5 10" id="KW-0479">Metal-binding</keyword>
<feature type="transmembrane region" description="Helical" evidence="11">
    <location>
        <begin position="313"/>
        <end position="331"/>
    </location>
</feature>
<evidence type="ECO:0000313" key="15">
    <source>
        <dbReference type="EMBL" id="MVN22518.1"/>
    </source>
</evidence>
<gene>
    <name evidence="15" type="ORF">GO621_13350</name>
</gene>
<keyword evidence="8 10" id="KW-0408">Iron</keyword>
<dbReference type="GO" id="GO:0009055">
    <property type="term" value="F:electron transfer activity"/>
    <property type="evidence" value="ECO:0007669"/>
    <property type="project" value="InterPro"/>
</dbReference>
<keyword evidence="6" id="KW-0249">Electron transport</keyword>
<sequence>MKTLKKIWYWIDDRSGFTEIFSPLLKHLVPPGAKWSYVFGSATLFCLVLQVVTGVALSLLYQPSSAEAYQSLQFITHRAAFGNILRGMHYFGASMMIIMVSIHMIRVYLTAAYKYPREMAWISGVLLFFLTIAMGFTGQLLRWDSNGVWSSVVAAEQLGRLPFIGKFAARLLLGGNTINGHSLSRFYSYHVFIIPAIIFLFVGYHLMLVIRNGISEPPKVGRLVDPKTYRKWYQDMLKDKGIPFWPYAAWRDVVFGVGTIITIIILAIVFGPPELTTPPNPAHLNTTPTPDWYMLSIFSLFALMPARIESYMIIIGPMLTILILLALPFVSNKGERHPIRRPWAVFGSACVIIFVFTLFLLGEKAPWSPRFEAKPLTTANIQSSDTEINAGAALFYNKGCLYCHKINNQGGIKGPDLSQIAQRLSKGDMIIRIVNGGGNMPAYGGILNKKELTEVVVFLQSRK</sequence>
<keyword evidence="2" id="KW-0813">Transport</keyword>
<dbReference type="SUPFAM" id="SSF81342">
    <property type="entry name" value="Transmembrane di-heme cytochromes"/>
    <property type="match status" value="1"/>
</dbReference>
<dbReference type="RefSeq" id="WP_157567854.1">
    <property type="nucleotide sequence ID" value="NZ_WPIK01000011.1"/>
</dbReference>
<feature type="transmembrane region" description="Helical" evidence="11">
    <location>
        <begin position="35"/>
        <end position="61"/>
    </location>
</feature>
<dbReference type="Proteomes" id="UP000462014">
    <property type="component" value="Unassembled WGS sequence"/>
</dbReference>
<dbReference type="GO" id="GO:0016491">
    <property type="term" value="F:oxidoreductase activity"/>
    <property type="evidence" value="ECO:0007669"/>
    <property type="project" value="InterPro"/>
</dbReference>
<dbReference type="InterPro" id="IPR036150">
    <property type="entry name" value="Cyt_b/b6_C_sf"/>
</dbReference>
<proteinExistence type="predicted"/>
<dbReference type="AlphaFoldDB" id="A0A7K1SZ36"/>
<evidence type="ECO:0000256" key="9">
    <source>
        <dbReference type="ARBA" id="ARBA00023136"/>
    </source>
</evidence>
<feature type="domain" description="Cytochrome c" evidence="14">
    <location>
        <begin position="386"/>
        <end position="463"/>
    </location>
</feature>
<dbReference type="EMBL" id="WPIK01000011">
    <property type="protein sequence ID" value="MVN22518.1"/>
    <property type="molecule type" value="Genomic_DNA"/>
</dbReference>
<evidence type="ECO:0000256" key="1">
    <source>
        <dbReference type="ARBA" id="ARBA00004141"/>
    </source>
</evidence>
<protein>
    <submittedName>
        <fullName evidence="15">C-type cytochrome</fullName>
    </submittedName>
</protein>
<dbReference type="PROSITE" id="PS51007">
    <property type="entry name" value="CYTC"/>
    <property type="match status" value="1"/>
</dbReference>
<evidence type="ECO:0000256" key="7">
    <source>
        <dbReference type="ARBA" id="ARBA00022989"/>
    </source>
</evidence>
<evidence type="ECO:0000256" key="5">
    <source>
        <dbReference type="ARBA" id="ARBA00022723"/>
    </source>
</evidence>
<feature type="domain" description="Cytochrome b/b6 N-terminal region profile" evidence="12">
    <location>
        <begin position="7"/>
        <end position="218"/>
    </location>
</feature>
<dbReference type="PROSITE" id="PS51003">
    <property type="entry name" value="CYTB_CTER"/>
    <property type="match status" value="1"/>
</dbReference>
<dbReference type="GO" id="GO:0022904">
    <property type="term" value="P:respiratory electron transport chain"/>
    <property type="evidence" value="ECO:0007669"/>
    <property type="project" value="InterPro"/>
</dbReference>
<evidence type="ECO:0000256" key="8">
    <source>
        <dbReference type="ARBA" id="ARBA00023004"/>
    </source>
</evidence>
<evidence type="ECO:0000256" key="11">
    <source>
        <dbReference type="SAM" id="Phobius"/>
    </source>
</evidence>
<feature type="transmembrane region" description="Helical" evidence="11">
    <location>
        <begin position="121"/>
        <end position="141"/>
    </location>
</feature>
<evidence type="ECO:0000259" key="14">
    <source>
        <dbReference type="PROSITE" id="PS51007"/>
    </source>
</evidence>
<feature type="domain" description="Cytochrome b/b6 C-terminal region profile" evidence="13">
    <location>
        <begin position="234"/>
        <end position="366"/>
    </location>
</feature>
<feature type="transmembrane region" description="Helical" evidence="11">
    <location>
        <begin position="343"/>
        <end position="361"/>
    </location>
</feature>
<dbReference type="SUPFAM" id="SSF46626">
    <property type="entry name" value="Cytochrome c"/>
    <property type="match status" value="1"/>
</dbReference>
<organism evidence="15 16">
    <name type="scientific">Mucilaginibacter arboris</name>
    <dbReference type="NCBI Taxonomy" id="2682090"/>
    <lineage>
        <taxon>Bacteria</taxon>
        <taxon>Pseudomonadati</taxon>
        <taxon>Bacteroidota</taxon>
        <taxon>Sphingobacteriia</taxon>
        <taxon>Sphingobacteriales</taxon>
        <taxon>Sphingobacteriaceae</taxon>
        <taxon>Mucilaginibacter</taxon>
    </lineage>
</organism>
<dbReference type="Pfam" id="PF00033">
    <property type="entry name" value="Cytochrome_B"/>
    <property type="match status" value="1"/>
</dbReference>
<accession>A0A7K1SZ36</accession>
<evidence type="ECO:0000259" key="12">
    <source>
        <dbReference type="PROSITE" id="PS51002"/>
    </source>
</evidence>
<comment type="subcellular location">
    <subcellularLocation>
        <location evidence="1">Membrane</location>
        <topology evidence="1">Multi-pass membrane protein</topology>
    </subcellularLocation>
</comment>
<keyword evidence="16" id="KW-1185">Reference proteome</keyword>
<keyword evidence="4 11" id="KW-0812">Transmembrane</keyword>
<dbReference type="PANTHER" id="PTHR19271:SF16">
    <property type="entry name" value="CYTOCHROME B"/>
    <property type="match status" value="1"/>
</dbReference>
<evidence type="ECO:0000256" key="10">
    <source>
        <dbReference type="PROSITE-ProRule" id="PRU00433"/>
    </source>
</evidence>
<dbReference type="InterPro" id="IPR036909">
    <property type="entry name" value="Cyt_c-like_dom_sf"/>
</dbReference>
<feature type="transmembrane region" description="Helical" evidence="11">
    <location>
        <begin position="90"/>
        <end position="109"/>
    </location>
</feature>
<evidence type="ECO:0000256" key="6">
    <source>
        <dbReference type="ARBA" id="ARBA00022982"/>
    </source>
</evidence>
<reference evidence="15 16" key="1">
    <citation type="submission" date="2019-12" db="EMBL/GenBank/DDBJ databases">
        <title>Mucilaginibacter sp. HMF7410 genome sequencing and assembly.</title>
        <authorList>
            <person name="Kang H."/>
            <person name="Cha I."/>
            <person name="Kim H."/>
            <person name="Joh K."/>
        </authorList>
    </citation>
    <scope>NUCLEOTIDE SEQUENCE [LARGE SCALE GENOMIC DNA]</scope>
    <source>
        <strain evidence="15 16">HMF7410</strain>
    </source>
</reference>
<dbReference type="InterPro" id="IPR016174">
    <property type="entry name" value="Di-haem_cyt_TM"/>
</dbReference>
<dbReference type="Pfam" id="PF13442">
    <property type="entry name" value="Cytochrome_CBB3"/>
    <property type="match status" value="1"/>
</dbReference>
<dbReference type="PROSITE" id="PS51002">
    <property type="entry name" value="CYTB_NTER"/>
    <property type="match status" value="1"/>
</dbReference>
<evidence type="ECO:0000256" key="4">
    <source>
        <dbReference type="ARBA" id="ARBA00022692"/>
    </source>
</evidence>
<feature type="transmembrane region" description="Helical" evidence="11">
    <location>
        <begin position="253"/>
        <end position="272"/>
    </location>
</feature>
<dbReference type="PANTHER" id="PTHR19271">
    <property type="entry name" value="CYTOCHROME B"/>
    <property type="match status" value="1"/>
</dbReference>
<dbReference type="InterPro" id="IPR005797">
    <property type="entry name" value="Cyt_b/b6_N"/>
</dbReference>
<comment type="caution">
    <text evidence="15">The sequence shown here is derived from an EMBL/GenBank/DDBJ whole genome shotgun (WGS) entry which is preliminary data.</text>
</comment>
<evidence type="ECO:0000259" key="13">
    <source>
        <dbReference type="PROSITE" id="PS51003"/>
    </source>
</evidence>